<keyword evidence="2" id="KW-1185">Reference proteome</keyword>
<evidence type="ECO:0000313" key="2">
    <source>
        <dbReference type="Proteomes" id="UP000592294"/>
    </source>
</evidence>
<dbReference type="RefSeq" id="WP_176975028.1">
    <property type="nucleotide sequence ID" value="NZ_JABZEO010000002.1"/>
</dbReference>
<dbReference type="Proteomes" id="UP000592294">
    <property type="component" value="Unassembled WGS sequence"/>
</dbReference>
<accession>A0A850R780</accession>
<reference evidence="1 2" key="1">
    <citation type="submission" date="2020-06" db="EMBL/GenBank/DDBJ databases">
        <title>Whole-genome sequence of Allochromatium humboldtianum DSM 21881, type strain.</title>
        <authorList>
            <person name="Kyndt J.A."/>
            <person name="Meyer T.E."/>
        </authorList>
    </citation>
    <scope>NUCLEOTIDE SEQUENCE [LARGE SCALE GENOMIC DNA]</scope>
    <source>
        <strain evidence="1 2">DSM 21881</strain>
    </source>
</reference>
<protein>
    <submittedName>
        <fullName evidence="1">Uncharacterized protein</fullName>
    </submittedName>
</protein>
<dbReference type="InterPro" id="IPR045809">
    <property type="entry name" value="MobI"/>
</dbReference>
<dbReference type="EMBL" id="JABZEO010000002">
    <property type="protein sequence ID" value="NVZ08236.1"/>
    <property type="molecule type" value="Genomic_DNA"/>
</dbReference>
<organism evidence="1 2">
    <name type="scientific">Allochromatium humboldtianum</name>
    <dbReference type="NCBI Taxonomy" id="504901"/>
    <lineage>
        <taxon>Bacteria</taxon>
        <taxon>Pseudomonadati</taxon>
        <taxon>Pseudomonadota</taxon>
        <taxon>Gammaproteobacteria</taxon>
        <taxon>Chromatiales</taxon>
        <taxon>Chromatiaceae</taxon>
        <taxon>Allochromatium</taxon>
    </lineage>
</organism>
<dbReference type="Pfam" id="PF19456">
    <property type="entry name" value="MobI"/>
    <property type="match status" value="1"/>
</dbReference>
<name>A0A850R780_9GAMM</name>
<proteinExistence type="predicted"/>
<evidence type="ECO:0000313" key="1">
    <source>
        <dbReference type="EMBL" id="NVZ08236.1"/>
    </source>
</evidence>
<comment type="caution">
    <text evidence="1">The sequence shown here is derived from an EMBL/GenBank/DDBJ whole genome shotgun (WGS) entry which is preliminary data.</text>
</comment>
<dbReference type="AlphaFoldDB" id="A0A850R780"/>
<gene>
    <name evidence="1" type="ORF">HW932_03050</name>
</gene>
<sequence length="174" mass="19969">MRTATLDPQIRLHEATQAFADLETQFSTRCIEILGVLEEEARVLTSAFTEAMLRERRARPASERGSIGLRVRRTAGSAPGRFQIEWYRVRGKRRTQYLKRGKDKDGRISHRYRPSAFGRVTDWEKALIADFEPQLSRLRAVQSHIAQIERRFALIGQALSTRDIGTGDVDEPSW</sequence>